<protein>
    <submittedName>
        <fullName evidence="1">Uncharacterized protein</fullName>
    </submittedName>
</protein>
<sequence length="54" mass="6489">MKLSLSFDKHYTRIKIIVNKNIRNNTLLLITFHKHSIKSLYHQPAIKKLVYGFY</sequence>
<proteinExistence type="predicted"/>
<dbReference type="EMBL" id="BAFH01000004">
    <property type="protein sequence ID" value="GAB64217.1"/>
    <property type="molecule type" value="Genomic_DNA"/>
</dbReference>
<gene>
    <name evidence="1" type="ORF">KSU1_D0908</name>
</gene>
<reference evidence="1 2" key="1">
    <citation type="journal article" date="2012" name="FEBS Lett.">
        <title>Anammox organism KSU-1 expresses a NirK-type copper-containing nitrite reductase instead of a NirS-type with cytochrome cd1.</title>
        <authorList>
            <person name="Hira D."/>
            <person name="Toh H."/>
            <person name="Migita C.T."/>
            <person name="Okubo H."/>
            <person name="Nishiyama T."/>
            <person name="Hattori M."/>
            <person name="Furukawa K."/>
            <person name="Fujii T."/>
        </authorList>
    </citation>
    <scope>NUCLEOTIDE SEQUENCE [LARGE SCALE GENOMIC DNA]</scope>
</reference>
<evidence type="ECO:0000313" key="2">
    <source>
        <dbReference type="Proteomes" id="UP000002985"/>
    </source>
</evidence>
<dbReference type="AlphaFoldDB" id="I3IR72"/>
<name>I3IR72_9BACT</name>
<organism evidence="1 2">
    <name type="scientific">Candidatus Jettenia caeni</name>
    <dbReference type="NCBI Taxonomy" id="247490"/>
    <lineage>
        <taxon>Bacteria</taxon>
        <taxon>Pseudomonadati</taxon>
        <taxon>Planctomycetota</taxon>
        <taxon>Candidatus Brocadiia</taxon>
        <taxon>Candidatus Brocadiales</taxon>
        <taxon>Candidatus Brocadiaceae</taxon>
        <taxon>Candidatus Jettenia</taxon>
    </lineage>
</organism>
<accession>I3IR72</accession>
<dbReference type="Proteomes" id="UP000002985">
    <property type="component" value="Unassembled WGS sequence"/>
</dbReference>
<keyword evidence="2" id="KW-1185">Reference proteome</keyword>
<evidence type="ECO:0000313" key="1">
    <source>
        <dbReference type="EMBL" id="GAB64217.1"/>
    </source>
</evidence>
<comment type="caution">
    <text evidence="1">The sequence shown here is derived from an EMBL/GenBank/DDBJ whole genome shotgun (WGS) entry which is preliminary data.</text>
</comment>